<evidence type="ECO:0000313" key="2">
    <source>
        <dbReference type="Proteomes" id="UP000030671"/>
    </source>
</evidence>
<evidence type="ECO:0008006" key="3">
    <source>
        <dbReference type="Google" id="ProtNLM"/>
    </source>
</evidence>
<evidence type="ECO:0000313" key="1">
    <source>
        <dbReference type="EMBL" id="ETW84882.1"/>
    </source>
</evidence>
<organism evidence="1 2">
    <name type="scientific">Heterobasidion irregulare (strain TC 32-1)</name>
    <dbReference type="NCBI Taxonomy" id="747525"/>
    <lineage>
        <taxon>Eukaryota</taxon>
        <taxon>Fungi</taxon>
        <taxon>Dikarya</taxon>
        <taxon>Basidiomycota</taxon>
        <taxon>Agaricomycotina</taxon>
        <taxon>Agaricomycetes</taxon>
        <taxon>Russulales</taxon>
        <taxon>Bondarzewiaceae</taxon>
        <taxon>Heterobasidion</taxon>
        <taxon>Heterobasidion annosum species complex</taxon>
    </lineage>
</organism>
<keyword evidence="2" id="KW-1185">Reference proteome</keyword>
<dbReference type="EMBL" id="KI925456">
    <property type="protein sequence ID" value="ETW84882.1"/>
    <property type="molecule type" value="Genomic_DNA"/>
</dbReference>
<dbReference type="InterPro" id="IPR032675">
    <property type="entry name" value="LRR_dom_sf"/>
</dbReference>
<dbReference type="Gene3D" id="3.80.10.10">
    <property type="entry name" value="Ribonuclease Inhibitor"/>
    <property type="match status" value="1"/>
</dbReference>
<dbReference type="KEGG" id="hir:HETIRDRAFT_153456"/>
<dbReference type="GeneID" id="20667432"/>
<dbReference type="Proteomes" id="UP000030671">
    <property type="component" value="Unassembled WGS sequence"/>
</dbReference>
<dbReference type="OrthoDB" id="2269034at2759"/>
<sequence>MKTPPIGADLSFDQLLGALSWKLESLDLRDRSELRDQFKPHISTLRKVHISLGAIHNAFLPIHHLPAEILGDILKLTIPITPPFDSPQWMFPVSDPRFTRKRSNEPARHVFGLSRICRFWRDVTFFHPLFWSRIESPKPKSEGEWNLINACLARSRDAYLHVSDIDFTMWNAIGDHSRRLRYYSLNFSKDSSPTSITRYSVPNLERLLLDNNGRMNIGHIEQISSLFEPEMPGLRRLYLRGFTSWANLQFSHLTHLALCKHSDPSVHMDQFHDLLRDCPFMEVLILENWYPRGEESSDRIRSPIVLGVLRRLVMEQATMQTITTFMSHLNFPPTTAIRMSVRTPPGNEPLPLIIPYGVFDCAPFTESRCISITLLPHWDKASLAFFVLDETHKSGFASTVRNIIRPTECTSLCLKAALPMINLTRIQELSLDLGLLPDVVNWKAMFELMPYIRVLSVIDRHLPNCIGHLRDGLLPFLEVLRLMQTLEWAVDPLPPPQAQNHAFGSRAALEELVSQRERDGRRLKEIHVRQWSITPLDLGEIRQHVDGLFISSPLPRHARYTSELPFTLSDPWIREWDA</sequence>
<gene>
    <name evidence="1" type="ORF">HETIRDRAFT_153456</name>
</gene>
<dbReference type="InParanoid" id="W4KGB9"/>
<reference evidence="1 2" key="1">
    <citation type="journal article" date="2012" name="New Phytol.">
        <title>Insight into trade-off between wood decay and parasitism from the genome of a fungal forest pathogen.</title>
        <authorList>
            <person name="Olson A."/>
            <person name="Aerts A."/>
            <person name="Asiegbu F."/>
            <person name="Belbahri L."/>
            <person name="Bouzid O."/>
            <person name="Broberg A."/>
            <person name="Canback B."/>
            <person name="Coutinho P.M."/>
            <person name="Cullen D."/>
            <person name="Dalman K."/>
            <person name="Deflorio G."/>
            <person name="van Diepen L.T."/>
            <person name="Dunand C."/>
            <person name="Duplessis S."/>
            <person name="Durling M."/>
            <person name="Gonthier P."/>
            <person name="Grimwood J."/>
            <person name="Fossdal C.G."/>
            <person name="Hansson D."/>
            <person name="Henrissat B."/>
            <person name="Hietala A."/>
            <person name="Himmelstrand K."/>
            <person name="Hoffmeister D."/>
            <person name="Hogberg N."/>
            <person name="James T.Y."/>
            <person name="Karlsson M."/>
            <person name="Kohler A."/>
            <person name="Kues U."/>
            <person name="Lee Y.H."/>
            <person name="Lin Y.C."/>
            <person name="Lind M."/>
            <person name="Lindquist E."/>
            <person name="Lombard V."/>
            <person name="Lucas S."/>
            <person name="Lunden K."/>
            <person name="Morin E."/>
            <person name="Murat C."/>
            <person name="Park J."/>
            <person name="Raffaello T."/>
            <person name="Rouze P."/>
            <person name="Salamov A."/>
            <person name="Schmutz J."/>
            <person name="Solheim H."/>
            <person name="Stahlberg J."/>
            <person name="Velez H."/>
            <person name="de Vries R.P."/>
            <person name="Wiebenga A."/>
            <person name="Woodward S."/>
            <person name="Yakovlev I."/>
            <person name="Garbelotto M."/>
            <person name="Martin F."/>
            <person name="Grigoriev I.V."/>
            <person name="Stenlid J."/>
        </authorList>
    </citation>
    <scope>NUCLEOTIDE SEQUENCE [LARGE SCALE GENOMIC DNA]</scope>
    <source>
        <strain evidence="1 2">TC 32-1</strain>
    </source>
</reference>
<proteinExistence type="predicted"/>
<dbReference type="AlphaFoldDB" id="W4KGB9"/>
<dbReference type="RefSeq" id="XP_009544508.1">
    <property type="nucleotide sequence ID" value="XM_009546213.1"/>
</dbReference>
<accession>W4KGB9</accession>
<protein>
    <recommendedName>
        <fullName evidence="3">F-box domain-containing protein</fullName>
    </recommendedName>
</protein>
<dbReference type="SUPFAM" id="SSF52058">
    <property type="entry name" value="L domain-like"/>
    <property type="match status" value="1"/>
</dbReference>
<name>W4KGB9_HETIT</name>
<dbReference type="HOGENOM" id="CLU_517822_0_0_1"/>